<keyword evidence="2" id="KW-1185">Reference proteome</keyword>
<dbReference type="EMBL" id="LR593886">
    <property type="protein sequence ID" value="VTR96100.1"/>
    <property type="molecule type" value="Genomic_DNA"/>
</dbReference>
<dbReference type="AlphaFoldDB" id="A0A6P2D9D1"/>
<accession>A0A6P2D9D1</accession>
<evidence type="ECO:0000313" key="2">
    <source>
        <dbReference type="Proteomes" id="UP000464178"/>
    </source>
</evidence>
<dbReference type="KEGG" id="gms:SOIL9_16140"/>
<name>A0A6P2D9D1_9BACT</name>
<sequence>MHSLPALQRQVLAAVLLVAGFVCVVGVKVTRAPGGQPPSAWPLRSRIWCVLRWCRWSYSSGRASSLRATIWY</sequence>
<gene>
    <name evidence="1" type="ORF">SOIL9_16140</name>
</gene>
<organism evidence="1 2">
    <name type="scientific">Gemmata massiliana</name>
    <dbReference type="NCBI Taxonomy" id="1210884"/>
    <lineage>
        <taxon>Bacteria</taxon>
        <taxon>Pseudomonadati</taxon>
        <taxon>Planctomycetota</taxon>
        <taxon>Planctomycetia</taxon>
        <taxon>Gemmatales</taxon>
        <taxon>Gemmataceae</taxon>
        <taxon>Gemmata</taxon>
    </lineage>
</organism>
<protein>
    <submittedName>
        <fullName evidence="1">Uncharacterized protein</fullName>
    </submittedName>
</protein>
<proteinExistence type="predicted"/>
<evidence type="ECO:0000313" key="1">
    <source>
        <dbReference type="EMBL" id="VTR96100.1"/>
    </source>
</evidence>
<dbReference type="Proteomes" id="UP000464178">
    <property type="component" value="Chromosome"/>
</dbReference>
<reference evidence="1 2" key="1">
    <citation type="submission" date="2019-05" db="EMBL/GenBank/DDBJ databases">
        <authorList>
            <consortium name="Science for Life Laboratories"/>
        </authorList>
    </citation>
    <scope>NUCLEOTIDE SEQUENCE [LARGE SCALE GENOMIC DNA]</scope>
    <source>
        <strain evidence="1">Soil9</strain>
    </source>
</reference>